<organism evidence="3">
    <name type="scientific">uncultured organism</name>
    <dbReference type="NCBI Taxonomy" id="155900"/>
    <lineage>
        <taxon>unclassified sequences</taxon>
        <taxon>environmental samples</taxon>
    </lineage>
</organism>
<proteinExistence type="predicted"/>
<gene>
    <name evidence="3" type="ORF">KBTEX_02076</name>
</gene>
<keyword evidence="2" id="KW-0812">Transmembrane</keyword>
<feature type="transmembrane region" description="Helical" evidence="2">
    <location>
        <begin position="212"/>
        <end position="232"/>
    </location>
</feature>
<feature type="transmembrane region" description="Helical" evidence="2">
    <location>
        <begin position="238"/>
        <end position="260"/>
    </location>
</feature>
<accession>A0A5B8RE64</accession>
<evidence type="ECO:0000256" key="2">
    <source>
        <dbReference type="SAM" id="Phobius"/>
    </source>
</evidence>
<name>A0A5B8RE64_9ZZZZ</name>
<dbReference type="AlphaFoldDB" id="A0A5B8RE64"/>
<protein>
    <submittedName>
        <fullName evidence="3">Uncharacterized protein</fullName>
    </submittedName>
</protein>
<feature type="compositionally biased region" description="Polar residues" evidence="1">
    <location>
        <begin position="325"/>
        <end position="336"/>
    </location>
</feature>
<keyword evidence="2" id="KW-1133">Transmembrane helix</keyword>
<evidence type="ECO:0000313" key="3">
    <source>
        <dbReference type="EMBL" id="QEA05752.1"/>
    </source>
</evidence>
<feature type="transmembrane region" description="Helical" evidence="2">
    <location>
        <begin position="60"/>
        <end position="77"/>
    </location>
</feature>
<keyword evidence="2" id="KW-0472">Membrane</keyword>
<feature type="transmembrane region" description="Helical" evidence="2">
    <location>
        <begin position="24"/>
        <end position="48"/>
    </location>
</feature>
<dbReference type="EMBL" id="MN079109">
    <property type="protein sequence ID" value="QEA05752.1"/>
    <property type="molecule type" value="Genomic_DNA"/>
</dbReference>
<evidence type="ECO:0000256" key="1">
    <source>
        <dbReference type="SAM" id="MobiDB-lite"/>
    </source>
</evidence>
<reference evidence="3" key="1">
    <citation type="submission" date="2019-06" db="EMBL/GenBank/DDBJ databases">
        <authorList>
            <person name="Murdoch R.W."/>
            <person name="Fathepure B."/>
        </authorList>
    </citation>
    <scope>NUCLEOTIDE SEQUENCE</scope>
</reference>
<feature type="region of interest" description="Disordered" evidence="1">
    <location>
        <begin position="305"/>
        <end position="336"/>
    </location>
</feature>
<sequence length="336" mass="35871">MKDFDVTEVLGLLRRTAPFLGFRLLVYLGITLAYVIATGGGAGIGYALGHIGGDPGAGGAWGGIAGFALVGALVYWFREYLLYLVKAGHIAVLVELLDGADLPGGRGQIEHARSVVQERFAEASVLFGVDQLVRGVIRAFNRVFFSVATLLPLPSVEGLARVVNGILRLSLTYVDEVILAYGVRTRSDNPWASSRTALVLYGQNYRAFLRNAVILALCVWGLTLAVFLVVLAPVAALVAVFPGAAGGLTLLVALVFAWAIKAAVIEPFAMTALMQAFFRVTEGQTPDPAWETRLEELSERFTELGERARSWASGHTVDTPGPATADTSGGESQPRH</sequence>